<feature type="compositionally biased region" description="Polar residues" evidence="2">
    <location>
        <begin position="1771"/>
        <end position="1780"/>
    </location>
</feature>
<feature type="compositionally biased region" description="Polar residues" evidence="2">
    <location>
        <begin position="455"/>
        <end position="465"/>
    </location>
</feature>
<dbReference type="PANTHER" id="PTHR12517:SF0">
    <property type="entry name" value="INTERMEMBRANE LIPID TRANSFER PROTEIN VPS13B"/>
    <property type="match status" value="1"/>
</dbReference>
<feature type="compositionally biased region" description="Polar residues" evidence="2">
    <location>
        <begin position="3271"/>
        <end position="3303"/>
    </location>
</feature>
<accession>A0ABM3M4P7</accession>
<keyword evidence="1" id="KW-0813">Transport</keyword>
<dbReference type="PANTHER" id="PTHR12517">
    <property type="entry name" value="VACUOLAR PROTEIN SORTING-ASSOCIATED PROTEIN 13B"/>
    <property type="match status" value="1"/>
</dbReference>
<sequence>MNMFNIESYVTSILLNHVDKFVRDFDPADAKVSLWSGGVTLHNLVLKADVLQNEVPLPFNLLSGRIHELHIKVPWTKIISEPIVVTINTIECILSLDPPPEEETPQEPARTQVEEAPPGYMRALVRKILSNIAVRVNSLIVKYVHDDVVLSLNVKRLSVDNVGPNWEPAFTDVDLPVVRRVVTLDDLTLCLDKSDSDGKIRSFYEPLLYRCQLVFRVLTHLASANNRKARSLSVRLLSSGLTWSVNDEQLLLVLRLLRERSAPQPAVFTPKPYAAQLNTSRTRSLDSSSSSTESDLNESWSDWARSWLPTWMDERRVEETAALATTVPLQFSAYFDSVSLVLKIMERESSGRKRSRAILEVTATDAVVGCSMCLPTSLLIKTGARSLTVASRGRCVCGYGDGTTADEDQAIYLAKIPDSNEEPWVWVEEQWQDQVVETAVVADEELTVEAEVTNTEQENIEQPINESKEESEAQREADDPWHKMAPVVYLEYTHRRSPPDPSFPDEKPPRDFEYSDWVEDCSMNIEVRPIEVNVCTGLRHRLSVLCNVLKELPPVAEPELHTRPLTVEECEALTKNLPIRRTKVQLTGLRVRLVPSEHAERPVAPRLLLDLRIPQATVESSRALYPDRVCLAAAHLDKLEGPLWHGARVHHSAHLSSVQLGICAPDDDVARPCVRAELKLASHHLENKHYFYKRNTEQNCYDILIHEANICGSAPRLQAAVELAKSFANNKVSLALRHTTLARDALNDEDLVAIDVTLEEFMYFWAVSTDTYAHYIFSKTVKATALHSPSGGEVRQAWLFSGPESSSVGYFLKFGVQFNHAAPMSSMLEYVTAIVEPSACSLDTLLAEFLDYQPRLVVPTDSDFHIPGARTKSSSQYLLRQRGTPPSSIGRSHRSGSHSEPVHVRPRSLDSGSEPDERRDGRQTQQTPQSAQCWLSDAQLLQLQDRLSRLLLRLTVGSLRLYIPNATVSAVDCDTIYSAMARFALRGGRPVILCVSQIVLSSDPRMQHLWSTVIVEKPNVFKNLREQDVMDDSFPWKLRVCKVECYTWFVERGAKDKLTSSKSRSKKSTAAVLFPSIVFPEVSTTVALTMAMKTIQIRHITKAEKQPEPPREDEKTKYFTSGIDFKPTSLKDFIRGPIKRKESTPMTQERLSTQFPGYQTTTTQGPPVSVGVNVYADSTPFLMCVDRDQVVRVTEAIHGFAHIIKLLTRPPVIPKQGFPTNSSRGSLARSVSDMEARQSLSDETSENRSEQLISIFESQPAVAKETTLKKFFWFQWVSNHCELMITLQEASLDFQLEGTMCTVDLQTDHRQFKLKITSATVTNMQPERQGLLIKPLHGGLLSVREPFDSKEDNSFLSITVTQAKISNLPEVWKEELLPKHLEQNSNVDTVWEVYVTLAPLEMMIRPDVVEHFVDYVRELMPDQYCPVKPTDSSSPSSWEWPIVYINAGGFRLLLNCLDETITEEDTVILNVGKIAVNPQPKNPICRQLVNGNPDAWNSSMILDGRQYEAIMKNFSVRIAKLSDLANEESEENPSAVENPAHKWSQPIEAPIVTPVVHSVDLSCVLAPAVYSGGVLVSGPAAELNLLGDCSVEIGIERLKLMRTLVAGYTQAFAERSSSFLMGEVTTCPYVPFLKSLTQPDTSYIELETANVPEEIKSTIDLSNKIDSGFETATSTFKLNRDSSFAPRKTVSISCLDQKSKASDYLEVFVTSGLIELSLYVKDDLSAEIAALRPPRGVFNEPTDSNGHRIKIKVEEKKDTKTDKNNDEARPSVSTYGSITETTRKKDIGNSKLEELILPPARKKQGNVPLLHTSLQQLSLYYLKKKKQKNFQVTVFDAWFGLGVGQVEGHWNAPLLTTARGSPDPDTEIPLALATLRVDLSSGTYVPLSDASYRNAVHLEIERPVMLDVCSDRLRRIKGIMGLLSMNAPTLRRHVDDVAVQDEPNSLLYRIKHNMTKCQIESVTVVTGQVAIRGSEGAVGWSTLSVQAATGSRPEERLRCSGLVTALVLSSGPPADRRHVVMHPMVAGAQLDATWDNWRKQESGVVARRPSVRVRIDVDKMILELRPSDVAAFLRIRESLQETMGRSETETYIRNSVNENSASSSRTNTKDYHFFDDLRSGAFKIISGSQLPMAYQVTLQDNIISWRYPQPRAIFQITVHPVLEDSEEVVECALEFHCPLLAHWEPHTFFKLPATEPLELYPSTSQTDTVYATTWRIRAYSNLEKDKTDLPFVFDEKIFVPRHDPLGAEPGAAGEGYREGAVNAERLMGALRVSSVHTPSSVPHATLAVRVGALDVHAHDDPRDLPRQSQSLEGYYVSKPLMRSHRFISINMKNTEVHAVVGILPRILLNTNISADILNTADGVMEPLIEEFRARGSVSLNGGRKLFLKMGDVNVKLDIPKLYTLKSMLNDWRKVCNADAGERERRAASSGEANNVATKVLDGRISLWIHNTCSVALRMGQADTDESIPIGAGASLAYRWLSATAPKKLRFAIATPWLDWRWSNGVAFVNGSCRVRLEEKQVVGEANRAGETFLYIRVKDVGVRRDMHLSGRITLANMLRSPLMFKVREKCPADNTWKNVSTGTIDGESVPISVLCNEERDVVFKLRFSALETNRWSGDIPLKECRQDKMPWLVKVPTGESYSAIWCRVVRAHADGRVIATAWPFFMVRSHLPLDAEVTIKSKPGAVTVQDAPSQNEAEAETLSVQTVVGRGATQHLQTPGTASTTHSLTFKYSDVSDCPSGTLEIPLFYGVTKTSVFANAKSVNEIEEIAEDLAEWVRHSGARAESGWPYSIVSNHWPGTWQRPSRQPETEILVNYVPVRVGGGCSLELLIRPLVLIANASPLTLTLRADNGAPLCALEPGVAVAAPKDVMTNPFFLSKEIGRETFVSDKLRVWQQEPGRYGQAPPNHVALDRAVDFAVRCGQLVEMLTMCYEEKEKLNILGITPTFVFINRLQRDVSVLALAVGDTTHEECFLPTYSDTEFDIVEPTLDTSNHGRPLVFKLRERWGGELAELRLLLLLAVSEHRHAVPVRLDVPQKRRPIGLLTETSCEAVVVTQMRHEYRWIVTVAPDPYPQFAVQNKTSANVMLVAQSTPEDMDKGRPKLECSGVKWWNTVRDTVLMYSTPSYCEQYPSLDKQSESQGIFFNFGYGVDKPSPEIKWTEPVEITEGEHLVQLSAESRTIKVRVNKHPYATLVQLMDVERQDISASDIRRRLLKPSASEIAPPQHQNQSATDIRQQPLVSSPNELASPEEDQNQSTSDIRQQPLLPSPNELASPQADQNEPASDVTPSPNEIASPLEGNQTAVGVEDSNDVEGSMVGNYHDNSFDDEDEEPAASSSNQPWWNIEQVSCTVDNIGVTFGTSGHVLPLLAVYLQKTALLVESNSENVVTTVTVGNVQLDNPQYATEQYDFAVVATTQVIIEQPERWSPLWGMWNVDLPTNTEDARIFLRTCLEKWTVFCRSYTDVSEIEIRVGPLALYIEDAYVDALAGLYHLIVSHSNANWDSTAIAEFLTLQRPIRFGRLYIHPLNWTLTVHTAVRIYIALDESPLRLSAFQLQNVMTTRAQLTHALTVHYLSAAILGAGWVVGGLELLGAPGALAARVGNAEGGIRGVASAAAGAMLRSLSAAAGSLARNLDLLAGDDDHARRAAQARRRPPPSLMEGVVTGCRNFAVCLLGAVGGLAHHPVVGVAVGESSSGATGLRRGLLGAITKPLSATADLVAYAGHGLLQQTGWDLVPKPRLSAVLTPRSVPNSWRRDCVHWCFRLAELTAIAGFSVQRNNAEIYLIITHRFLVIIDPQSQNIEEMIDCKACTLKPFQGPTVEIQIRKKSPRTSEPRLSTPNENENEYQMSAAAMARVARFTGSEVTVAEGRVVSVVTSPADAHALHAALAAALQHNSAAHFQLL</sequence>
<evidence type="ECO:0000256" key="2">
    <source>
        <dbReference type="SAM" id="MobiDB-lite"/>
    </source>
</evidence>
<gene>
    <name evidence="5" type="primary">LOC112050442</name>
</gene>
<evidence type="ECO:0000259" key="3">
    <source>
        <dbReference type="Pfam" id="PF12624"/>
    </source>
</evidence>
<feature type="compositionally biased region" description="Basic and acidic residues" evidence="2">
    <location>
        <begin position="466"/>
        <end position="479"/>
    </location>
</feature>
<organism evidence="4 5">
    <name type="scientific">Bicyclus anynana</name>
    <name type="common">Squinting bush brown butterfly</name>
    <dbReference type="NCBI Taxonomy" id="110368"/>
    <lineage>
        <taxon>Eukaryota</taxon>
        <taxon>Metazoa</taxon>
        <taxon>Ecdysozoa</taxon>
        <taxon>Arthropoda</taxon>
        <taxon>Hexapoda</taxon>
        <taxon>Insecta</taxon>
        <taxon>Pterygota</taxon>
        <taxon>Neoptera</taxon>
        <taxon>Endopterygota</taxon>
        <taxon>Lepidoptera</taxon>
        <taxon>Glossata</taxon>
        <taxon>Ditrysia</taxon>
        <taxon>Papilionoidea</taxon>
        <taxon>Nymphalidae</taxon>
        <taxon>Satyrinae</taxon>
        <taxon>Satyrini</taxon>
        <taxon>Mycalesina</taxon>
        <taxon>Bicyclus</taxon>
    </lineage>
</organism>
<dbReference type="RefSeq" id="XP_052746448.1">
    <property type="nucleotide sequence ID" value="XM_052890488.1"/>
</dbReference>
<proteinExistence type="predicted"/>
<dbReference type="InterPro" id="IPR026854">
    <property type="entry name" value="VPS13_N"/>
</dbReference>
<feature type="compositionally biased region" description="Basic and acidic residues" evidence="2">
    <location>
        <begin position="1753"/>
        <end position="1769"/>
    </location>
</feature>
<feature type="region of interest" description="Disordered" evidence="2">
    <location>
        <begin position="1217"/>
        <end position="1245"/>
    </location>
</feature>
<protein>
    <submittedName>
        <fullName evidence="5">Intermembrane lipid transfer protein VPS13B isoform X1</fullName>
    </submittedName>
</protein>
<name>A0ABM3M4P7_BICAN</name>
<feature type="region of interest" description="Disordered" evidence="2">
    <location>
        <begin position="455"/>
        <end position="479"/>
    </location>
</feature>
<evidence type="ECO:0000313" key="4">
    <source>
        <dbReference type="Proteomes" id="UP001652582"/>
    </source>
</evidence>
<feature type="region of interest" description="Disordered" evidence="2">
    <location>
        <begin position="3242"/>
        <end position="3339"/>
    </location>
</feature>
<dbReference type="InterPro" id="IPR039782">
    <property type="entry name" value="VPS13B"/>
</dbReference>
<dbReference type="Proteomes" id="UP001652582">
    <property type="component" value="Chromosome Z"/>
</dbReference>
<evidence type="ECO:0000313" key="5">
    <source>
        <dbReference type="RefSeq" id="XP_052746448.1"/>
    </source>
</evidence>
<feature type="region of interest" description="Disordered" evidence="2">
    <location>
        <begin position="875"/>
        <end position="931"/>
    </location>
</feature>
<dbReference type="Pfam" id="PF12624">
    <property type="entry name" value="VPS13_N"/>
    <property type="match status" value="1"/>
</dbReference>
<dbReference type="GeneID" id="112050442"/>
<feature type="domain" description="Chorein N-terminal" evidence="3">
    <location>
        <begin position="7"/>
        <end position="96"/>
    </location>
</feature>
<feature type="region of interest" description="Disordered" evidence="2">
    <location>
        <begin position="1753"/>
        <end position="1780"/>
    </location>
</feature>
<reference evidence="5" key="1">
    <citation type="submission" date="2025-08" db="UniProtKB">
        <authorList>
            <consortium name="RefSeq"/>
        </authorList>
    </citation>
    <scope>IDENTIFICATION</scope>
</reference>
<keyword evidence="4" id="KW-1185">Reference proteome</keyword>
<evidence type="ECO:0000256" key="1">
    <source>
        <dbReference type="ARBA" id="ARBA00022448"/>
    </source>
</evidence>